<name>A0ABR2XK01_9PEZI</name>
<feature type="chain" id="PRO_5046422586" evidence="2">
    <location>
        <begin position="22"/>
        <end position="350"/>
    </location>
</feature>
<evidence type="ECO:0000313" key="3">
    <source>
        <dbReference type="EMBL" id="KAK9773962.1"/>
    </source>
</evidence>
<keyword evidence="4" id="KW-1185">Reference proteome</keyword>
<feature type="signal peptide" evidence="2">
    <location>
        <begin position="1"/>
        <end position="21"/>
    </location>
</feature>
<evidence type="ECO:0000256" key="1">
    <source>
        <dbReference type="SAM" id="MobiDB-lite"/>
    </source>
</evidence>
<evidence type="ECO:0000256" key="2">
    <source>
        <dbReference type="SAM" id="SignalP"/>
    </source>
</evidence>
<keyword evidence="2" id="KW-0732">Signal</keyword>
<evidence type="ECO:0000313" key="4">
    <source>
        <dbReference type="Proteomes" id="UP001465668"/>
    </source>
</evidence>
<comment type="caution">
    <text evidence="3">The sequence shown here is derived from an EMBL/GenBank/DDBJ whole genome shotgun (WGS) entry which is preliminary data.</text>
</comment>
<dbReference type="Proteomes" id="UP001465668">
    <property type="component" value="Unassembled WGS sequence"/>
</dbReference>
<proteinExistence type="predicted"/>
<gene>
    <name evidence="3" type="ORF">SCAR479_09302</name>
</gene>
<dbReference type="EMBL" id="JARVKM010000045">
    <property type="protein sequence ID" value="KAK9773962.1"/>
    <property type="molecule type" value="Genomic_DNA"/>
</dbReference>
<reference evidence="3 4" key="1">
    <citation type="submission" date="2024-02" db="EMBL/GenBank/DDBJ databases">
        <title>First draft genome assembly of two strains of Seiridium cardinale.</title>
        <authorList>
            <person name="Emiliani G."/>
            <person name="Scali E."/>
        </authorList>
    </citation>
    <scope>NUCLEOTIDE SEQUENCE [LARGE SCALE GENOMIC DNA]</scope>
    <source>
        <strain evidence="3 4">BM-138-000479</strain>
    </source>
</reference>
<accession>A0ABR2XK01</accession>
<sequence>MFTTFETTVLALAILALHVQAQFNGKGHLYSVKSCPPKANNLNAQSLDLSWSAKKKDGGKILPAWLRTIKEAGSYTECNEATINLPDWPTTEDGKFPAWFDTSSLGDGCSMLFYNLLDSNEETDRWSCGSLYRQAQKDSTECADLDLTGKFGYAYCCGKFCNHPIETWPGIKQRDNGDEENHEKREPARDVTAVKRSPILQERKDCKIKKTGDVFTTYGDQRKMGPGDTCEKDQTTCGQDYTYTVGREVSSSVNFEGSVTVGVDEFVVATTTLSAGWEKTTTQQKSFSTTKHIAPEPGHTGYPTFQPLYICSKVTVQGNCGDSIKDGLLCVPKFLPNNIPDGHWSIVTTD</sequence>
<protein>
    <submittedName>
        <fullName evidence="3">Ig-like domain-containing protein</fullName>
    </submittedName>
</protein>
<feature type="region of interest" description="Disordered" evidence="1">
    <location>
        <begin position="172"/>
        <end position="191"/>
    </location>
</feature>
<organism evidence="3 4">
    <name type="scientific">Seiridium cardinale</name>
    <dbReference type="NCBI Taxonomy" id="138064"/>
    <lineage>
        <taxon>Eukaryota</taxon>
        <taxon>Fungi</taxon>
        <taxon>Dikarya</taxon>
        <taxon>Ascomycota</taxon>
        <taxon>Pezizomycotina</taxon>
        <taxon>Sordariomycetes</taxon>
        <taxon>Xylariomycetidae</taxon>
        <taxon>Amphisphaeriales</taxon>
        <taxon>Sporocadaceae</taxon>
        <taxon>Seiridium</taxon>
    </lineage>
</organism>